<dbReference type="VEuPathDB" id="ToxoDB:EMH_0047790"/>
<evidence type="ECO:0000256" key="1">
    <source>
        <dbReference type="SAM" id="Coils"/>
    </source>
</evidence>
<feature type="coiled-coil region" evidence="1">
    <location>
        <begin position="129"/>
        <end position="160"/>
    </location>
</feature>
<dbReference type="OrthoDB" id="348494at2759"/>
<dbReference type="EMBL" id="HG735451">
    <property type="protein sequence ID" value="CDJ35971.1"/>
    <property type="molecule type" value="Genomic_DNA"/>
</dbReference>
<protein>
    <submittedName>
        <fullName evidence="3">Uncharacterized protein</fullName>
    </submittedName>
</protein>
<organism evidence="3 4">
    <name type="scientific">Eimeria mitis</name>
    <dbReference type="NCBI Taxonomy" id="44415"/>
    <lineage>
        <taxon>Eukaryota</taxon>
        <taxon>Sar</taxon>
        <taxon>Alveolata</taxon>
        <taxon>Apicomplexa</taxon>
        <taxon>Conoidasida</taxon>
        <taxon>Coccidia</taxon>
        <taxon>Eucoccidiorida</taxon>
        <taxon>Eimeriorina</taxon>
        <taxon>Eimeriidae</taxon>
        <taxon>Eimeria</taxon>
    </lineage>
</organism>
<evidence type="ECO:0000313" key="3">
    <source>
        <dbReference type="EMBL" id="CDJ35971.1"/>
    </source>
</evidence>
<reference evidence="3" key="1">
    <citation type="submission" date="2013-10" db="EMBL/GenBank/DDBJ databases">
        <title>Genomic analysis of the causative agents of coccidiosis in chickens.</title>
        <authorList>
            <person name="Reid A.J."/>
            <person name="Blake D."/>
            <person name="Billington K."/>
            <person name="Browne H."/>
            <person name="Dunn M."/>
            <person name="Hung S."/>
            <person name="Kawahara F."/>
            <person name="Miranda-Saavedra D."/>
            <person name="Mourier T."/>
            <person name="Nagra H."/>
            <person name="Otto T.D."/>
            <person name="Rawlings N."/>
            <person name="Sanchez A."/>
            <person name="Sanders M."/>
            <person name="Subramaniam C."/>
            <person name="Tay Y."/>
            <person name="Dear P."/>
            <person name="Doerig C."/>
            <person name="Gruber A."/>
            <person name="Parkinson J."/>
            <person name="Shirley M."/>
            <person name="Wan K.L."/>
            <person name="Berriman M."/>
            <person name="Tomley F."/>
            <person name="Pain A."/>
        </authorList>
    </citation>
    <scope>NUCLEOTIDE SEQUENCE [LARGE SCALE GENOMIC DNA]</scope>
    <source>
        <strain evidence="3">Houghton</strain>
    </source>
</reference>
<dbReference type="RefSeq" id="XP_037878260.1">
    <property type="nucleotide sequence ID" value="XM_038022406.1"/>
</dbReference>
<keyword evidence="1" id="KW-0175">Coiled coil</keyword>
<feature type="region of interest" description="Disordered" evidence="2">
    <location>
        <begin position="261"/>
        <end position="294"/>
    </location>
</feature>
<evidence type="ECO:0000313" key="4">
    <source>
        <dbReference type="Proteomes" id="UP000030744"/>
    </source>
</evidence>
<gene>
    <name evidence="3" type="ORF">EMH_0047790</name>
</gene>
<dbReference type="GeneID" id="60404069"/>
<feature type="compositionally biased region" description="Basic and acidic residues" evidence="2">
    <location>
        <begin position="268"/>
        <end position="278"/>
    </location>
</feature>
<feature type="region of interest" description="Disordered" evidence="2">
    <location>
        <begin position="1"/>
        <end position="66"/>
    </location>
</feature>
<proteinExistence type="predicted"/>
<evidence type="ECO:0000256" key="2">
    <source>
        <dbReference type="SAM" id="MobiDB-lite"/>
    </source>
</evidence>
<reference evidence="3" key="2">
    <citation type="submission" date="2013-10" db="EMBL/GenBank/DDBJ databases">
        <authorList>
            <person name="Aslett M."/>
        </authorList>
    </citation>
    <scope>NUCLEOTIDE SEQUENCE [LARGE SCALE GENOMIC DNA]</scope>
    <source>
        <strain evidence="3">Houghton</strain>
    </source>
</reference>
<accession>U6KGR9</accession>
<name>U6KGR9_9EIME</name>
<keyword evidence="4" id="KW-1185">Reference proteome</keyword>
<dbReference type="Proteomes" id="UP000030744">
    <property type="component" value="Unassembled WGS sequence"/>
</dbReference>
<dbReference type="AlphaFoldDB" id="U6KGR9"/>
<sequence length="574" mass="65880">MLATEDSDEPFSVCDPPGDDDEERQSQGAYPPERQLPFKKRYLSRVGETGNGGDDPQQQEQQEHRDEDAAPLFGVSRAQGYSEAEQVETKTLHLFSAYLELRGVMNIPPNQETAERDTPAATRNTPLQVRLLQRQLRLMKRQLQRERLHHQRQLLRLRRKHAHRERSRHQLQQRLYMEMMRQHQLWQQLWKQPLLQQQQQPRFGVLQQLLQEHQLLHQSSLQQEMQQHLVGQQEQLHAVQRELQQILFQPQYYRQLTRPPVQYAAPPGDREQQQREESTGTQAKRGMHRHVSQAADLSWEQQLVDEWIDPESTTSGTPELGISQQALQFSAPATSSYISTSEVSSMGGITGSLQSFKGPAASGLNVGGRAGGAVGAAASRRVMNVAPRSCLVDLERAVATQQGRRDLVTMLLKANHLLSRQVLYFTDLRHLARIAEGMIEHGMIHQSQDLSEQRPWFAVERLGMRFLLMDSVVSALIVIGQEVNAASWKRFTDTIGHRGPLPPPRRRVTQWRNTFTSILAKELSRGIQTLKTGRRLAPQHLLKIHRMLFCSALSPTRFKRKDFDPFRAICTDER</sequence>